<name>A0A2T1BZH6_9CYAN</name>
<feature type="active site" description="Proton donor/acceptor" evidence="3">
    <location>
        <position position="268"/>
    </location>
</feature>
<dbReference type="PROSITE" id="PS52034">
    <property type="entry name" value="PEPTIDASE_M32"/>
    <property type="match status" value="1"/>
</dbReference>
<dbReference type="EMBL" id="PVWJ01000118">
    <property type="protein sequence ID" value="PSB01273.1"/>
    <property type="molecule type" value="Genomic_DNA"/>
</dbReference>
<comment type="catalytic activity">
    <reaction evidence="1">
        <text>Release of a C-terminal amino acid with broad specificity, except for -Pro.</text>
        <dbReference type="EC" id="3.4.17.19"/>
    </reaction>
</comment>
<comment type="cofactor">
    <cofactor evidence="2">
        <name>Zn(2+)</name>
        <dbReference type="ChEBI" id="CHEBI:29105"/>
    </cofactor>
    <text evidence="2">Binds 1 zinc ion per subunit.</text>
</comment>
<comment type="caution">
    <text evidence="4">The sequence shown here is derived from an EMBL/GenBank/DDBJ whole genome shotgun (WGS) entry which is preliminary data.</text>
</comment>
<dbReference type="EC" id="3.4.17.19" evidence="1"/>
<dbReference type="Proteomes" id="UP000238762">
    <property type="component" value="Unassembled WGS sequence"/>
</dbReference>
<evidence type="ECO:0000256" key="1">
    <source>
        <dbReference type="PIRNR" id="PIRNR006615"/>
    </source>
</evidence>
<keyword evidence="2" id="KW-0862">Zinc</keyword>
<dbReference type="Pfam" id="PF02074">
    <property type="entry name" value="Peptidase_M32"/>
    <property type="match status" value="1"/>
</dbReference>
<accession>A0A2T1BZH6</accession>
<dbReference type="PANTHER" id="PTHR34217:SF1">
    <property type="entry name" value="CARBOXYPEPTIDASE 1"/>
    <property type="match status" value="1"/>
</dbReference>
<keyword evidence="1" id="KW-0645">Protease</keyword>
<evidence type="ECO:0000313" key="5">
    <source>
        <dbReference type="Proteomes" id="UP000238762"/>
    </source>
</evidence>
<dbReference type="PRINTS" id="PR00998">
    <property type="entry name" value="CRBOXYPTASET"/>
</dbReference>
<reference evidence="4 5" key="2">
    <citation type="submission" date="2018-03" db="EMBL/GenBank/DDBJ databases">
        <title>The ancient ancestry and fast evolution of plastids.</title>
        <authorList>
            <person name="Moore K.R."/>
            <person name="Magnabosco C."/>
            <person name="Momper L."/>
            <person name="Gold D.A."/>
            <person name="Bosak T."/>
            <person name="Fournier G.P."/>
        </authorList>
    </citation>
    <scope>NUCLEOTIDE SEQUENCE [LARGE SCALE GENOMIC DNA]</scope>
    <source>
        <strain evidence="4 5">CCAP 1448/3</strain>
    </source>
</reference>
<organism evidence="4 5">
    <name type="scientific">Merismopedia glauca CCAP 1448/3</name>
    <dbReference type="NCBI Taxonomy" id="1296344"/>
    <lineage>
        <taxon>Bacteria</taxon>
        <taxon>Bacillati</taxon>
        <taxon>Cyanobacteriota</taxon>
        <taxon>Cyanophyceae</taxon>
        <taxon>Synechococcales</taxon>
        <taxon>Merismopediaceae</taxon>
        <taxon>Merismopedia</taxon>
    </lineage>
</organism>
<keyword evidence="1 2" id="KW-0479">Metal-binding</keyword>
<dbReference type="Gene3D" id="1.10.1370.30">
    <property type="match status" value="1"/>
</dbReference>
<feature type="binding site" evidence="2">
    <location>
        <position position="297"/>
    </location>
    <ligand>
        <name>Zn(2+)</name>
        <dbReference type="ChEBI" id="CHEBI:29105"/>
        <note>catalytic</note>
    </ligand>
</feature>
<keyword evidence="1" id="KW-0378">Hydrolase</keyword>
<comment type="similarity">
    <text evidence="1">Belongs to the peptidase M32 family.</text>
</comment>
<dbReference type="RefSeq" id="WP_106290375.1">
    <property type="nucleotide sequence ID" value="NZ_CAWNTC010000150.1"/>
</dbReference>
<proteinExistence type="inferred from homology"/>
<dbReference type="InterPro" id="IPR001333">
    <property type="entry name" value="Peptidase_M32_Taq"/>
</dbReference>
<dbReference type="CDD" id="cd06460">
    <property type="entry name" value="M32_Taq"/>
    <property type="match status" value="1"/>
</dbReference>
<protein>
    <recommendedName>
        <fullName evidence="1">Metal-dependent carboxypeptidase</fullName>
        <ecNumber evidence="1">3.4.17.19</ecNumber>
    </recommendedName>
</protein>
<keyword evidence="5" id="KW-1185">Reference proteome</keyword>
<sequence>MLSAETSTSQLQELKNRLLEINNLTSAASLLHWDQATYMPPGGAAARGRQIATLQEIAHQKFTSPQIGELLAQLSSEQPDNHVDSSLIRVTKKDYDRAIQIPAELMARIYQHQAESYVVWGKARPENDFKAVEPYLQKNLALSQELASLFPNQEHIADPLIAEADYGMKATTVRSLFAELRQQLVPMVEAIASQPIPDVNCLHQHFPENQQLDFTLQVIKQIGYDFQKGRQDKTLHPFMTKFSLGDVRITTRVRGNDLSEALFSTIHETGHALYEQGINPEFEGTPLAHGTSAGVHESQSRLWENLVGRSHNFWEYFYPQLQEVFPEQLGNIALETFYQAINKVERSLIRTDADEVTYNLHVMIRFELELQMLEGKLAIQDLPEAWNTAYQNDLGVTPQNDSEGVLQDVHWFVGSIGGMFQGYTLGNIMSAQFYQAALKAHPEISQHIQQGQFSTLHNWLKTNIYQYGSQYTAAEVVERATGSPLTIEPFINYLRSKYALLYPSAF</sequence>
<evidence type="ECO:0000256" key="2">
    <source>
        <dbReference type="PIRSR" id="PIRSR006615-1"/>
    </source>
</evidence>
<dbReference type="OrthoDB" id="9772308at2"/>
<gene>
    <name evidence="4" type="ORF">C7B64_19200</name>
</gene>
<comment type="function">
    <text evidence="1">Broad specificity carboxypetidase that releases amino acids sequentially from the C-terminus, including neutral, aromatic, polar and basic residues.</text>
</comment>
<dbReference type="GO" id="GO:0046872">
    <property type="term" value="F:metal ion binding"/>
    <property type="evidence" value="ECO:0007669"/>
    <property type="project" value="UniProtKB-KW"/>
</dbReference>
<reference evidence="4 5" key="1">
    <citation type="submission" date="2018-02" db="EMBL/GenBank/DDBJ databases">
        <authorList>
            <person name="Cohen D.B."/>
            <person name="Kent A.D."/>
        </authorList>
    </citation>
    <scope>NUCLEOTIDE SEQUENCE [LARGE SCALE GENOMIC DNA]</scope>
    <source>
        <strain evidence="4 5">CCAP 1448/3</strain>
    </source>
</reference>
<keyword evidence="1 4" id="KW-0121">Carboxypeptidase</keyword>
<feature type="binding site" evidence="2">
    <location>
        <position position="271"/>
    </location>
    <ligand>
        <name>Zn(2+)</name>
        <dbReference type="ChEBI" id="CHEBI:29105"/>
        <note>catalytic</note>
    </ligand>
</feature>
<dbReference type="SUPFAM" id="SSF55486">
    <property type="entry name" value="Metalloproteases ('zincins'), catalytic domain"/>
    <property type="match status" value="1"/>
</dbReference>
<keyword evidence="1" id="KW-0482">Metalloprotease</keyword>
<dbReference type="GO" id="GO:0004181">
    <property type="term" value="F:metallocarboxypeptidase activity"/>
    <property type="evidence" value="ECO:0007669"/>
    <property type="project" value="UniProtKB-UniRule"/>
</dbReference>
<evidence type="ECO:0000256" key="3">
    <source>
        <dbReference type="PIRSR" id="PIRSR006615-2"/>
    </source>
</evidence>
<dbReference type="GO" id="GO:0006508">
    <property type="term" value="P:proteolysis"/>
    <property type="evidence" value="ECO:0007669"/>
    <property type="project" value="UniProtKB-UniRule"/>
</dbReference>
<feature type="binding site" evidence="2">
    <location>
        <position position="267"/>
    </location>
    <ligand>
        <name>Zn(2+)</name>
        <dbReference type="ChEBI" id="CHEBI:29105"/>
        <note>catalytic</note>
    </ligand>
</feature>
<dbReference type="AlphaFoldDB" id="A0A2T1BZH6"/>
<dbReference type="PANTHER" id="PTHR34217">
    <property type="entry name" value="METAL-DEPENDENT CARBOXYPEPTIDASE"/>
    <property type="match status" value="1"/>
</dbReference>
<evidence type="ECO:0000313" key="4">
    <source>
        <dbReference type="EMBL" id="PSB01273.1"/>
    </source>
</evidence>
<dbReference type="PIRSF" id="PIRSF006615">
    <property type="entry name" value="Zn_crbxpep_Taq"/>
    <property type="match status" value="1"/>
</dbReference>